<reference evidence="1 2" key="1">
    <citation type="submission" date="2016-11" db="EMBL/GenBank/DDBJ databases">
        <authorList>
            <person name="Jaros S."/>
            <person name="Januszkiewicz K."/>
            <person name="Wedrychowicz H."/>
        </authorList>
    </citation>
    <scope>NUCLEOTIDE SEQUENCE [LARGE SCALE GENOMIC DNA]</scope>
    <source>
        <strain evidence="1 2">GAS138</strain>
    </source>
</reference>
<protein>
    <submittedName>
        <fullName evidence="1">Uncharacterized protein</fullName>
    </submittedName>
</protein>
<organism evidence="1 2">
    <name type="scientific">Bradyrhizobium erythrophlei</name>
    <dbReference type="NCBI Taxonomy" id="1437360"/>
    <lineage>
        <taxon>Bacteria</taxon>
        <taxon>Pseudomonadati</taxon>
        <taxon>Pseudomonadota</taxon>
        <taxon>Alphaproteobacteria</taxon>
        <taxon>Hyphomicrobiales</taxon>
        <taxon>Nitrobacteraceae</taxon>
        <taxon>Bradyrhizobium</taxon>
    </lineage>
</organism>
<dbReference type="RefSeq" id="WP_079606527.1">
    <property type="nucleotide sequence ID" value="NZ_LT670817.1"/>
</dbReference>
<name>A0A1M5YMG3_9BRAD</name>
<dbReference type="OrthoDB" id="8140171at2"/>
<dbReference type="EMBL" id="LT670817">
    <property type="protein sequence ID" value="SHI13171.1"/>
    <property type="molecule type" value="Genomic_DNA"/>
</dbReference>
<accession>A0A1M5YMG3</accession>
<gene>
    <name evidence="1" type="ORF">SAMN05443248_8517</name>
</gene>
<evidence type="ECO:0000313" key="1">
    <source>
        <dbReference type="EMBL" id="SHI13171.1"/>
    </source>
</evidence>
<dbReference type="Proteomes" id="UP000189796">
    <property type="component" value="Chromosome I"/>
</dbReference>
<proteinExistence type="predicted"/>
<dbReference type="AlphaFoldDB" id="A0A1M5YMG3"/>
<sequence>MTISARSVALFAQSRPSRSLRWVFTSAVLAALVVPGTADARQARIVRAAGAYDGIWNVIFVTRAGNCSPTNSAPFAVSGRRVSSAGGGKVTGGISRAGVVSVRISVGLSVASGSGRLFGNTGAGRWSGVISGDRCSGSWQATRS</sequence>
<evidence type="ECO:0000313" key="2">
    <source>
        <dbReference type="Proteomes" id="UP000189796"/>
    </source>
</evidence>